<keyword evidence="1" id="KW-0167">Capsid protein</keyword>
<keyword evidence="2" id="KW-1185">Reference proteome</keyword>
<gene>
    <name evidence="1" type="ORF">B0H94_101228</name>
</gene>
<protein>
    <submittedName>
        <fullName evidence="1">Spore coat protein Z</fullName>
    </submittedName>
</protein>
<sequence length="167" mass="18570">MILSCASGCVCDVLARIMAEQEAAAIDCRNDCFNLNPATNNNNDTMPFILWTKKNTLFYAFSDIASNDCFATVYFRVSEFDKQKKCVTLELLQPNDDRSIDVGYDCCVPLNQVCQSGELELVRTGQCVIVDCECLCAIECINPNAVVSNFSNNNKICNKKPNYGSKE</sequence>
<dbReference type="Pfam" id="PF10612">
    <property type="entry name" value="Spore-coat_CotZ"/>
    <property type="match status" value="1"/>
</dbReference>
<organism evidence="1 2">
    <name type="scientific">Salsuginibacillus halophilus</name>
    <dbReference type="NCBI Taxonomy" id="517424"/>
    <lineage>
        <taxon>Bacteria</taxon>
        <taxon>Bacillati</taxon>
        <taxon>Bacillota</taxon>
        <taxon>Bacilli</taxon>
        <taxon>Bacillales</taxon>
        <taxon>Bacillaceae</taxon>
        <taxon>Salsuginibacillus</taxon>
    </lineage>
</organism>
<dbReference type="AlphaFoldDB" id="A0A2P8HYP9"/>
<proteinExistence type="predicted"/>
<evidence type="ECO:0000313" key="1">
    <source>
        <dbReference type="EMBL" id="PSL51315.1"/>
    </source>
</evidence>
<dbReference type="Proteomes" id="UP000242310">
    <property type="component" value="Unassembled WGS sequence"/>
</dbReference>
<keyword evidence="1" id="KW-0946">Virion</keyword>
<dbReference type="EMBL" id="PYAV01000001">
    <property type="protein sequence ID" value="PSL51315.1"/>
    <property type="molecule type" value="Genomic_DNA"/>
</dbReference>
<comment type="caution">
    <text evidence="1">The sequence shown here is derived from an EMBL/GenBank/DDBJ whole genome shotgun (WGS) entry which is preliminary data.</text>
</comment>
<evidence type="ECO:0000313" key="2">
    <source>
        <dbReference type="Proteomes" id="UP000242310"/>
    </source>
</evidence>
<reference evidence="1 2" key="1">
    <citation type="submission" date="2018-03" db="EMBL/GenBank/DDBJ databases">
        <title>Genomic Encyclopedia of Type Strains, Phase III (KMG-III): the genomes of soil and plant-associated and newly described type strains.</title>
        <authorList>
            <person name="Whitman W."/>
        </authorList>
    </citation>
    <scope>NUCLEOTIDE SEQUENCE [LARGE SCALE GENOMIC DNA]</scope>
    <source>
        <strain evidence="1 2">CGMCC 1.07653</strain>
    </source>
</reference>
<name>A0A2P8HYP9_9BACI</name>
<dbReference type="InterPro" id="IPR019593">
    <property type="entry name" value="Spore_coat_protein_Z/Y"/>
</dbReference>
<accession>A0A2P8HYP9</accession>